<protein>
    <submittedName>
        <fullName evidence="2">Uncharacterized protein</fullName>
    </submittedName>
</protein>
<reference evidence="3" key="1">
    <citation type="submission" date="2017-03" db="EMBL/GenBank/DDBJ databases">
        <title>Draft genome sequence of Moraxella equi CCUG 4950T type strain.</title>
        <authorList>
            <person name="Salva-Serra F."/>
            <person name="Engstrom-Jakobsson H."/>
            <person name="Thorell K."/>
            <person name="Jaen-Luchoro D."/>
            <person name="Gonzales-Siles L."/>
            <person name="Karlsson R."/>
            <person name="Yazdan S."/>
            <person name="Boulund F."/>
            <person name="Johnning A."/>
            <person name="Engstrand L."/>
            <person name="Kristiansson E."/>
            <person name="Moore E."/>
        </authorList>
    </citation>
    <scope>NUCLEOTIDE SEQUENCE [LARGE SCALE GENOMIC DNA]</scope>
    <source>
        <strain evidence="3">CCUG 4441</strain>
    </source>
</reference>
<accession>A0A1V4GT16</accession>
<feature type="transmembrane region" description="Helical" evidence="1">
    <location>
        <begin position="20"/>
        <end position="39"/>
    </location>
</feature>
<name>A0A1V4GT16_MORLA</name>
<keyword evidence="1" id="KW-1133">Transmembrane helix</keyword>
<dbReference type="AlphaFoldDB" id="A0A1V4GT16"/>
<evidence type="ECO:0000313" key="2">
    <source>
        <dbReference type="EMBL" id="OPH35753.1"/>
    </source>
</evidence>
<gene>
    <name evidence="2" type="ORF">B5J94_08895</name>
</gene>
<keyword evidence="1" id="KW-0472">Membrane</keyword>
<dbReference type="EMBL" id="MXAN01000059">
    <property type="protein sequence ID" value="OPH35753.1"/>
    <property type="molecule type" value="Genomic_DNA"/>
</dbReference>
<organism evidence="2 3">
    <name type="scientific">Moraxella lacunata</name>
    <dbReference type="NCBI Taxonomy" id="477"/>
    <lineage>
        <taxon>Bacteria</taxon>
        <taxon>Pseudomonadati</taxon>
        <taxon>Pseudomonadota</taxon>
        <taxon>Gammaproteobacteria</taxon>
        <taxon>Moraxellales</taxon>
        <taxon>Moraxellaceae</taxon>
        <taxon>Moraxella</taxon>
    </lineage>
</organism>
<evidence type="ECO:0000256" key="1">
    <source>
        <dbReference type="SAM" id="Phobius"/>
    </source>
</evidence>
<comment type="caution">
    <text evidence="2">The sequence shown here is derived from an EMBL/GenBank/DDBJ whole genome shotgun (WGS) entry which is preliminary data.</text>
</comment>
<dbReference type="Proteomes" id="UP000191025">
    <property type="component" value="Unassembled WGS sequence"/>
</dbReference>
<proteinExistence type="predicted"/>
<sequence>MLLLINEIFGLGLNSPFANFPHWVIYLLLAIFGVFAFLLSRLVIYHRPVIGACLPFVFAIKNGLKR</sequence>
<evidence type="ECO:0000313" key="3">
    <source>
        <dbReference type="Proteomes" id="UP000191025"/>
    </source>
</evidence>
<keyword evidence="1" id="KW-0812">Transmembrane</keyword>